<gene>
    <name evidence="2" type="ORF">LEN_3928</name>
</gene>
<evidence type="ECO:0000313" key="3">
    <source>
        <dbReference type="Proteomes" id="UP000218824"/>
    </source>
</evidence>
<evidence type="ECO:0000259" key="1">
    <source>
        <dbReference type="PROSITE" id="PS51857"/>
    </source>
</evidence>
<dbReference type="CDD" id="cd04458">
    <property type="entry name" value="CSP_CDS"/>
    <property type="match status" value="1"/>
</dbReference>
<dbReference type="PANTHER" id="PTHR46565:SF20">
    <property type="entry name" value="COLD SHOCK DOMAIN-CONTAINING PROTEIN 4"/>
    <property type="match status" value="1"/>
</dbReference>
<feature type="domain" description="CSD" evidence="1">
    <location>
        <begin position="6"/>
        <end position="71"/>
    </location>
</feature>
<dbReference type="SMART" id="SM00357">
    <property type="entry name" value="CSP"/>
    <property type="match status" value="1"/>
</dbReference>
<dbReference type="InterPro" id="IPR008613">
    <property type="entry name" value="Excalibur_Ca-bd_domain"/>
</dbReference>
<proteinExistence type="predicted"/>
<dbReference type="EMBL" id="AP014940">
    <property type="protein sequence ID" value="BAV99415.1"/>
    <property type="molecule type" value="Genomic_DNA"/>
</dbReference>
<evidence type="ECO:0000313" key="2">
    <source>
        <dbReference type="EMBL" id="BAV99415.1"/>
    </source>
</evidence>
<dbReference type="KEGG" id="lem:LEN_3928"/>
<dbReference type="GeneID" id="83065725"/>
<reference evidence="2 3" key="1">
    <citation type="journal article" date="2017" name="DNA Res.">
        <title>Complete genome sequence and expression profile of the commercial lytic enzyme producer Lysobacter enzymogenes M497-1.</title>
        <authorList>
            <person name="Takami H."/>
            <person name="Toyoda A."/>
            <person name="Uchiyama I."/>
            <person name="Itoh T."/>
            <person name="Takaki Y."/>
            <person name="Arai W."/>
            <person name="Nishi S."/>
            <person name="Kawai M."/>
            <person name="Shinya K."/>
            <person name="Ikeda H."/>
        </authorList>
    </citation>
    <scope>NUCLEOTIDE SEQUENCE [LARGE SCALE GENOMIC DNA]</scope>
    <source>
        <strain evidence="2 3">M497-1</strain>
    </source>
</reference>
<name>A0AAU9ARG0_LYSEN</name>
<dbReference type="GO" id="GO:0005829">
    <property type="term" value="C:cytosol"/>
    <property type="evidence" value="ECO:0007669"/>
    <property type="project" value="UniProtKB-ARBA"/>
</dbReference>
<dbReference type="PROSITE" id="PS51857">
    <property type="entry name" value="CSD_2"/>
    <property type="match status" value="1"/>
</dbReference>
<dbReference type="Pfam" id="PF00313">
    <property type="entry name" value="CSD"/>
    <property type="match status" value="1"/>
</dbReference>
<dbReference type="SUPFAM" id="SSF50249">
    <property type="entry name" value="Nucleic acid-binding proteins"/>
    <property type="match status" value="1"/>
</dbReference>
<dbReference type="Gene3D" id="2.40.50.140">
    <property type="entry name" value="Nucleic acid-binding proteins"/>
    <property type="match status" value="1"/>
</dbReference>
<dbReference type="GO" id="GO:0003676">
    <property type="term" value="F:nucleic acid binding"/>
    <property type="evidence" value="ECO:0007669"/>
    <property type="project" value="InterPro"/>
</dbReference>
<sequence length="180" mass="19675">MEAGKRTSGTLVRWNDDRGFGFIAPDGGGPQVFVHVSALPADGPRPVVNERLHFDIETDPKGALRAMRVRRSNEHARLPQGRKRTSPSRRANRSWRAALFALLGLGALGWYASERSGDHLVAKQAAGAIPPAPALYQCDGRTHCSQMTSCAEAHYFLAHCPNVKMDGNGDGEPCEQQWCK</sequence>
<dbReference type="InterPro" id="IPR002059">
    <property type="entry name" value="CSP_DNA-bd"/>
</dbReference>
<dbReference type="Pfam" id="PF05901">
    <property type="entry name" value="Excalibur"/>
    <property type="match status" value="1"/>
</dbReference>
<protein>
    <submittedName>
        <fullName evidence="2">Cold shock family protein</fullName>
    </submittedName>
</protein>
<dbReference type="RefSeq" id="WP_096379899.1">
    <property type="nucleotide sequence ID" value="NZ_AP014940.1"/>
</dbReference>
<dbReference type="PANTHER" id="PTHR46565">
    <property type="entry name" value="COLD SHOCK DOMAIN PROTEIN 2"/>
    <property type="match status" value="1"/>
</dbReference>
<dbReference type="InterPro" id="IPR012340">
    <property type="entry name" value="NA-bd_OB-fold"/>
</dbReference>
<dbReference type="InterPro" id="IPR011129">
    <property type="entry name" value="CSD"/>
</dbReference>
<dbReference type="Proteomes" id="UP000218824">
    <property type="component" value="Chromosome"/>
</dbReference>
<accession>A0AAU9ARG0</accession>
<organism evidence="2 3">
    <name type="scientific">Lysobacter enzymogenes</name>
    <dbReference type="NCBI Taxonomy" id="69"/>
    <lineage>
        <taxon>Bacteria</taxon>
        <taxon>Pseudomonadati</taxon>
        <taxon>Pseudomonadota</taxon>
        <taxon>Gammaproteobacteria</taxon>
        <taxon>Lysobacterales</taxon>
        <taxon>Lysobacteraceae</taxon>
        <taxon>Lysobacter</taxon>
    </lineage>
</organism>
<dbReference type="AlphaFoldDB" id="A0AAU9ARG0"/>